<keyword evidence="2" id="KW-1185">Reference proteome</keyword>
<dbReference type="PANTHER" id="PTHR21301">
    <property type="entry name" value="REVERSE TRANSCRIPTASE"/>
    <property type="match status" value="1"/>
</dbReference>
<dbReference type="Proteomes" id="UP000050525">
    <property type="component" value="Unassembled WGS sequence"/>
</dbReference>
<reference evidence="1 2" key="1">
    <citation type="journal article" date="2012" name="Genome Biol.">
        <title>Sequencing three crocodilian genomes to illuminate the evolution of archosaurs and amniotes.</title>
        <authorList>
            <person name="St John J.A."/>
            <person name="Braun E.L."/>
            <person name="Isberg S.R."/>
            <person name="Miles L.G."/>
            <person name="Chong A.Y."/>
            <person name="Gongora J."/>
            <person name="Dalzell P."/>
            <person name="Moran C."/>
            <person name="Bed'hom B."/>
            <person name="Abzhanov A."/>
            <person name="Burgess S.C."/>
            <person name="Cooksey A.M."/>
            <person name="Castoe T.A."/>
            <person name="Crawford N.G."/>
            <person name="Densmore L.D."/>
            <person name="Drew J.C."/>
            <person name="Edwards S.V."/>
            <person name="Faircloth B.C."/>
            <person name="Fujita M.K."/>
            <person name="Greenwold M.J."/>
            <person name="Hoffmann F.G."/>
            <person name="Howard J.M."/>
            <person name="Iguchi T."/>
            <person name="Janes D.E."/>
            <person name="Khan S.Y."/>
            <person name="Kohno S."/>
            <person name="de Koning A.J."/>
            <person name="Lance S.L."/>
            <person name="McCarthy F.M."/>
            <person name="McCormack J.E."/>
            <person name="Merchant M.E."/>
            <person name="Peterson D.G."/>
            <person name="Pollock D.D."/>
            <person name="Pourmand N."/>
            <person name="Raney B.J."/>
            <person name="Roessler K.A."/>
            <person name="Sanford J.R."/>
            <person name="Sawyer R.H."/>
            <person name="Schmidt C.J."/>
            <person name="Triplett E.W."/>
            <person name="Tuberville T.D."/>
            <person name="Venegas-Anaya M."/>
            <person name="Howard J.T."/>
            <person name="Jarvis E.D."/>
            <person name="Guillette L.J.Jr."/>
            <person name="Glenn T.C."/>
            <person name="Green R.E."/>
            <person name="Ray D.A."/>
        </authorList>
    </citation>
    <scope>NUCLEOTIDE SEQUENCE [LARGE SCALE GENOMIC DNA]</scope>
    <source>
        <strain evidence="1">KSC_2009_1</strain>
    </source>
</reference>
<dbReference type="STRING" id="8496.A0A151MCU1"/>
<comment type="caution">
    <text evidence="1">The sequence shown here is derived from an EMBL/GenBank/DDBJ whole genome shotgun (WGS) entry which is preliminary data.</text>
</comment>
<proteinExistence type="predicted"/>
<dbReference type="EMBL" id="AKHW03006231">
    <property type="protein sequence ID" value="KYO22358.1"/>
    <property type="molecule type" value="Genomic_DNA"/>
</dbReference>
<evidence type="ECO:0000313" key="1">
    <source>
        <dbReference type="EMBL" id="KYO22358.1"/>
    </source>
</evidence>
<gene>
    <name evidence="1" type="ORF">Y1Q_0002950</name>
</gene>
<organism evidence="1 2">
    <name type="scientific">Alligator mississippiensis</name>
    <name type="common">American alligator</name>
    <dbReference type="NCBI Taxonomy" id="8496"/>
    <lineage>
        <taxon>Eukaryota</taxon>
        <taxon>Metazoa</taxon>
        <taxon>Chordata</taxon>
        <taxon>Craniata</taxon>
        <taxon>Vertebrata</taxon>
        <taxon>Euteleostomi</taxon>
        <taxon>Archelosauria</taxon>
        <taxon>Archosauria</taxon>
        <taxon>Crocodylia</taxon>
        <taxon>Alligatoridae</taxon>
        <taxon>Alligatorinae</taxon>
        <taxon>Alligator</taxon>
    </lineage>
</organism>
<accession>A0A151MCU1</accession>
<dbReference type="AlphaFoldDB" id="A0A151MCU1"/>
<evidence type="ECO:0000313" key="2">
    <source>
        <dbReference type="Proteomes" id="UP000050525"/>
    </source>
</evidence>
<protein>
    <submittedName>
        <fullName evidence="1">Uncharacterized protein</fullName>
    </submittedName>
</protein>
<dbReference type="PANTHER" id="PTHR21301:SF10">
    <property type="entry name" value="REVERSE TRANSCRIPTASE DOMAIN-CONTAINING PROTEIN"/>
    <property type="match status" value="1"/>
</dbReference>
<sequence length="149" mass="16612">MEDVGLMSHFSVPNKERGGGLLQGITSGVCIIKSSLFVYLFPPVYLRYLDVIFVICMHGKESIEKFHRSFNNLHLSIKLTLEYSTQQIHFLDTTVKVCSGHIATPLYWKPTDCNSYLPDSAFITSTSLDPLPTAKLYVTAGSALIPPTR</sequence>
<name>A0A151MCU1_ALLMI</name>